<dbReference type="InterPro" id="IPR001128">
    <property type="entry name" value="Cyt_P450"/>
</dbReference>
<evidence type="ECO:0000256" key="5">
    <source>
        <dbReference type="ARBA" id="ARBA00023004"/>
    </source>
</evidence>
<name>A0AAJ1X132_9ACTN</name>
<evidence type="ECO:0000256" key="2">
    <source>
        <dbReference type="ARBA" id="ARBA00022617"/>
    </source>
</evidence>
<reference evidence="8" key="1">
    <citation type="submission" date="2023-07" db="EMBL/GenBank/DDBJ databases">
        <title>Functional and genomic diversity of the sorghum phyllosphere microbiome.</title>
        <authorList>
            <person name="Shade A."/>
        </authorList>
    </citation>
    <scope>NUCLEOTIDE SEQUENCE</scope>
    <source>
        <strain evidence="8">SORGH_AS_1067</strain>
    </source>
</reference>
<gene>
    <name evidence="8" type="ORF">QE405_001043</name>
</gene>
<dbReference type="GO" id="GO:0016705">
    <property type="term" value="F:oxidoreductase activity, acting on paired donors, with incorporation or reduction of molecular oxygen"/>
    <property type="evidence" value="ECO:0007669"/>
    <property type="project" value="InterPro"/>
</dbReference>
<dbReference type="InterPro" id="IPR036396">
    <property type="entry name" value="Cyt_P450_sf"/>
</dbReference>
<dbReference type="InterPro" id="IPR002401">
    <property type="entry name" value="Cyt_P450_E_grp-I"/>
</dbReference>
<dbReference type="PANTHER" id="PTHR24291:SF50">
    <property type="entry name" value="BIFUNCTIONAL ALBAFLAVENONE MONOOXYGENASE_TERPENE SYNTHASE"/>
    <property type="match status" value="1"/>
</dbReference>
<evidence type="ECO:0000256" key="6">
    <source>
        <dbReference type="ARBA" id="ARBA00023033"/>
    </source>
</evidence>
<evidence type="ECO:0000256" key="1">
    <source>
        <dbReference type="ARBA" id="ARBA00010617"/>
    </source>
</evidence>
<dbReference type="Gene3D" id="1.10.630.10">
    <property type="entry name" value="Cytochrome P450"/>
    <property type="match status" value="1"/>
</dbReference>
<comment type="caution">
    <text evidence="8">The sequence shown here is derived from an EMBL/GenBank/DDBJ whole genome shotgun (WGS) entry which is preliminary data.</text>
</comment>
<feature type="binding site" description="axial binding residue" evidence="7">
    <location>
        <position position="101"/>
    </location>
    <ligand>
        <name>heme</name>
        <dbReference type="ChEBI" id="CHEBI:30413"/>
    </ligand>
    <ligandPart>
        <name>Fe</name>
        <dbReference type="ChEBI" id="CHEBI:18248"/>
    </ligandPart>
</feature>
<comment type="cofactor">
    <cofactor evidence="7">
        <name>heme</name>
        <dbReference type="ChEBI" id="CHEBI:30413"/>
    </cofactor>
</comment>
<dbReference type="GO" id="GO:0005506">
    <property type="term" value="F:iron ion binding"/>
    <property type="evidence" value="ECO:0007669"/>
    <property type="project" value="InterPro"/>
</dbReference>
<proteinExistence type="inferred from homology"/>
<dbReference type="AlphaFoldDB" id="A0AAJ1X132"/>
<dbReference type="SUPFAM" id="SSF48264">
    <property type="entry name" value="Cytochrome P450"/>
    <property type="match status" value="1"/>
</dbReference>
<comment type="similarity">
    <text evidence="1">Belongs to the cytochrome P450 family.</text>
</comment>
<dbReference type="PANTHER" id="PTHR24291">
    <property type="entry name" value="CYTOCHROME P450 FAMILY 4"/>
    <property type="match status" value="1"/>
</dbReference>
<evidence type="ECO:0000256" key="7">
    <source>
        <dbReference type="PIRSR" id="PIRSR602401-1"/>
    </source>
</evidence>
<evidence type="ECO:0000313" key="9">
    <source>
        <dbReference type="Proteomes" id="UP001239215"/>
    </source>
</evidence>
<dbReference type="GO" id="GO:0020037">
    <property type="term" value="F:heme binding"/>
    <property type="evidence" value="ECO:0007669"/>
    <property type="project" value="InterPro"/>
</dbReference>
<keyword evidence="4" id="KW-0560">Oxidoreductase</keyword>
<keyword evidence="3 7" id="KW-0479">Metal-binding</keyword>
<dbReference type="Proteomes" id="UP001239215">
    <property type="component" value="Unassembled WGS sequence"/>
</dbReference>
<dbReference type="GO" id="GO:0004497">
    <property type="term" value="F:monooxygenase activity"/>
    <property type="evidence" value="ECO:0007669"/>
    <property type="project" value="UniProtKB-KW"/>
</dbReference>
<dbReference type="EMBL" id="JAUTAN010000001">
    <property type="protein sequence ID" value="MDQ1103759.1"/>
    <property type="molecule type" value="Genomic_DNA"/>
</dbReference>
<keyword evidence="2 7" id="KW-0349">Heme</keyword>
<accession>A0AAJ1X132</accession>
<organism evidence="8 9">
    <name type="scientific">Nocardioides zeae</name>
    <dbReference type="NCBI Taxonomy" id="1457234"/>
    <lineage>
        <taxon>Bacteria</taxon>
        <taxon>Bacillati</taxon>
        <taxon>Actinomycetota</taxon>
        <taxon>Actinomycetes</taxon>
        <taxon>Propionibacteriales</taxon>
        <taxon>Nocardioidaceae</taxon>
        <taxon>Nocardioides</taxon>
    </lineage>
</organism>
<keyword evidence="6" id="KW-0503">Monooxygenase</keyword>
<dbReference type="Pfam" id="PF00067">
    <property type="entry name" value="p450"/>
    <property type="match status" value="1"/>
</dbReference>
<evidence type="ECO:0000256" key="4">
    <source>
        <dbReference type="ARBA" id="ARBA00023002"/>
    </source>
</evidence>
<evidence type="ECO:0000313" key="8">
    <source>
        <dbReference type="EMBL" id="MDQ1103759.1"/>
    </source>
</evidence>
<sequence>MELANRPDIQRNLQNASIEVSEVRKEILRLWPPSWLFARDALVQIDVAGHRLPRGSHILISSWVLHRTTAWDDAMAFAPERWAEMPPPNAYIPYGAGKRFCMGANFANGQIDAFLGVLRDKRIFPAGAAVYGSIDDRATLVPVGLKFRVGSI</sequence>
<dbReference type="PRINTS" id="PR00385">
    <property type="entry name" value="P450"/>
</dbReference>
<keyword evidence="5 7" id="KW-0408">Iron</keyword>
<dbReference type="PRINTS" id="PR00463">
    <property type="entry name" value="EP450I"/>
</dbReference>
<evidence type="ECO:0000256" key="3">
    <source>
        <dbReference type="ARBA" id="ARBA00022723"/>
    </source>
</evidence>
<dbReference type="InterPro" id="IPR050196">
    <property type="entry name" value="Cytochrome_P450_Monoox"/>
</dbReference>
<protein>
    <submittedName>
        <fullName evidence="8">Cytochrome P450</fullName>
    </submittedName>
</protein>